<protein>
    <recommendedName>
        <fullName evidence="4">Transmembrane protein</fullName>
    </recommendedName>
</protein>
<dbReference type="PATRIC" id="fig|1122169.6.peg.1445"/>
<keyword evidence="3" id="KW-1185">Reference proteome</keyword>
<dbReference type="RefSeq" id="WP_018578184.1">
    <property type="nucleotide sequence ID" value="NZ_KB892426.1"/>
</dbReference>
<evidence type="ECO:0000313" key="3">
    <source>
        <dbReference type="Proteomes" id="UP000054600"/>
    </source>
</evidence>
<sequence length="119" mass="13531">MEAALIKMTMALTLTILFELLAYWLFIKKSIPKDERLLWGVFIIGLNLFTNPLANMAYSFLSTQMLLGVSWIITELLVILIEALLIRMILLVTGRKALFYSLVLNGTSILLGELLLWLL</sequence>
<accession>A0A0W0YWJ7</accession>
<feature type="transmembrane region" description="Helical" evidence="1">
    <location>
        <begin position="64"/>
        <end position="85"/>
    </location>
</feature>
<evidence type="ECO:0000313" key="2">
    <source>
        <dbReference type="EMBL" id="KTD61277.1"/>
    </source>
</evidence>
<comment type="caution">
    <text evidence="2">The sequence shown here is derived from an EMBL/GenBank/DDBJ whole genome shotgun (WGS) entry which is preliminary data.</text>
</comment>
<reference evidence="2 3" key="1">
    <citation type="submission" date="2015-11" db="EMBL/GenBank/DDBJ databases">
        <title>Genomic analysis of 38 Legionella species identifies large and diverse effector repertoires.</title>
        <authorList>
            <person name="Burstein D."/>
            <person name="Amaro F."/>
            <person name="Zusman T."/>
            <person name="Lifshitz Z."/>
            <person name="Cohen O."/>
            <person name="Gilbert J.A."/>
            <person name="Pupko T."/>
            <person name="Shuman H.A."/>
            <person name="Segal G."/>
        </authorList>
    </citation>
    <scope>NUCLEOTIDE SEQUENCE [LARGE SCALE GENOMIC DNA]</scope>
    <source>
        <strain evidence="2 3">ATCC 49655</strain>
    </source>
</reference>
<name>A0A0W0YWJ7_9GAMM</name>
<feature type="transmembrane region" description="Helical" evidence="1">
    <location>
        <begin position="6"/>
        <end position="26"/>
    </location>
</feature>
<dbReference type="STRING" id="1122169.Lsha_1250"/>
<keyword evidence="1" id="KW-1133">Transmembrane helix</keyword>
<feature type="transmembrane region" description="Helical" evidence="1">
    <location>
        <begin position="97"/>
        <end position="118"/>
    </location>
</feature>
<dbReference type="AlphaFoldDB" id="A0A0W0YWJ7"/>
<feature type="transmembrane region" description="Helical" evidence="1">
    <location>
        <begin position="38"/>
        <end position="58"/>
    </location>
</feature>
<gene>
    <name evidence="2" type="ORF">Lsha_1250</name>
</gene>
<organism evidence="2 3">
    <name type="scientific">Legionella shakespearei DSM 23087</name>
    <dbReference type="NCBI Taxonomy" id="1122169"/>
    <lineage>
        <taxon>Bacteria</taxon>
        <taxon>Pseudomonadati</taxon>
        <taxon>Pseudomonadota</taxon>
        <taxon>Gammaproteobacteria</taxon>
        <taxon>Legionellales</taxon>
        <taxon>Legionellaceae</taxon>
        <taxon>Legionella</taxon>
    </lineage>
</organism>
<keyword evidence="1" id="KW-0812">Transmembrane</keyword>
<dbReference type="eggNOG" id="ENOG5031F2N">
    <property type="taxonomic scope" value="Bacteria"/>
</dbReference>
<dbReference type="Proteomes" id="UP000054600">
    <property type="component" value="Unassembled WGS sequence"/>
</dbReference>
<evidence type="ECO:0000256" key="1">
    <source>
        <dbReference type="SAM" id="Phobius"/>
    </source>
</evidence>
<proteinExistence type="predicted"/>
<evidence type="ECO:0008006" key="4">
    <source>
        <dbReference type="Google" id="ProtNLM"/>
    </source>
</evidence>
<dbReference type="EMBL" id="LNYW01000038">
    <property type="protein sequence ID" value="KTD61277.1"/>
    <property type="molecule type" value="Genomic_DNA"/>
</dbReference>
<keyword evidence="1" id="KW-0472">Membrane</keyword>